<dbReference type="EMBL" id="CAFBOS010000167">
    <property type="protein sequence ID" value="CAB5012024.1"/>
    <property type="molecule type" value="Genomic_DNA"/>
</dbReference>
<dbReference type="AlphaFoldDB" id="A0A6J6U0P7"/>
<dbReference type="EMBL" id="CAFBMH010000088">
    <property type="protein sequence ID" value="CAB4920634.1"/>
    <property type="molecule type" value="Genomic_DNA"/>
</dbReference>
<dbReference type="Gene3D" id="3.40.50.720">
    <property type="entry name" value="NAD(P)-binding Rossmann-like Domain"/>
    <property type="match status" value="1"/>
</dbReference>
<evidence type="ECO:0000313" key="5">
    <source>
        <dbReference type="EMBL" id="CAB4752855.1"/>
    </source>
</evidence>
<dbReference type="PRINTS" id="PR00080">
    <property type="entry name" value="SDRFAMILY"/>
</dbReference>
<dbReference type="InterPro" id="IPR002347">
    <property type="entry name" value="SDR_fam"/>
</dbReference>
<evidence type="ECO:0000256" key="3">
    <source>
        <dbReference type="ARBA" id="ARBA00023027"/>
    </source>
</evidence>
<dbReference type="PRINTS" id="PR00081">
    <property type="entry name" value="GDHRDH"/>
</dbReference>
<evidence type="ECO:0000313" key="6">
    <source>
        <dbReference type="EMBL" id="CAB4836945.1"/>
    </source>
</evidence>
<proteinExistence type="inferred from homology"/>
<sequence>MGDLAAGKVALVTGAGGGMGRAGAEIFAREGAKHVYVADLKEDGGHETVANIERVGGAATFVKVDVTEEDEVAALIQRIVAEQGRLDAAWNNAGINDTSRAFHEFDKASWDRMIAVNLTSVFLCMKHELIQMLAQGGGAIVNTSSGAGIIAAPGLPHYTAAKHGVLGITKSAAGEYNNSNIRVNAVCPGMIDTPMIQGWFETNPELATMVLQTMPGKKLGRPAQVAEAAVWLCSDAADYVSGLSMLVDGGGVNR</sequence>
<keyword evidence="2" id="KW-0560">Oxidoreductase</keyword>
<evidence type="ECO:0000256" key="1">
    <source>
        <dbReference type="ARBA" id="ARBA00006484"/>
    </source>
</evidence>
<evidence type="ECO:0000313" key="8">
    <source>
        <dbReference type="EMBL" id="CAB5012024.1"/>
    </source>
</evidence>
<dbReference type="InterPro" id="IPR036291">
    <property type="entry name" value="NAD(P)-bd_dom_sf"/>
</dbReference>
<dbReference type="InterPro" id="IPR020904">
    <property type="entry name" value="Sc_DH/Rdtase_CS"/>
</dbReference>
<dbReference type="EMBL" id="CAEZYR010000071">
    <property type="protein sequence ID" value="CAB4752855.1"/>
    <property type="molecule type" value="Genomic_DNA"/>
</dbReference>
<dbReference type="EMBL" id="CAFABA010000270">
    <property type="protein sequence ID" value="CAB4836945.1"/>
    <property type="molecule type" value="Genomic_DNA"/>
</dbReference>
<keyword evidence="3" id="KW-0520">NAD</keyword>
<dbReference type="GO" id="GO:0016491">
    <property type="term" value="F:oxidoreductase activity"/>
    <property type="evidence" value="ECO:0007669"/>
    <property type="project" value="UniProtKB-KW"/>
</dbReference>
<organism evidence="5">
    <name type="scientific">freshwater metagenome</name>
    <dbReference type="NCBI Taxonomy" id="449393"/>
    <lineage>
        <taxon>unclassified sequences</taxon>
        <taxon>metagenomes</taxon>
        <taxon>ecological metagenomes</taxon>
    </lineage>
</organism>
<evidence type="ECO:0000259" key="4">
    <source>
        <dbReference type="SMART" id="SM00822"/>
    </source>
</evidence>
<dbReference type="InterPro" id="IPR057326">
    <property type="entry name" value="KR_dom"/>
</dbReference>
<dbReference type="NCBIfam" id="NF005559">
    <property type="entry name" value="PRK07231.1"/>
    <property type="match status" value="1"/>
</dbReference>
<dbReference type="PANTHER" id="PTHR24321:SF8">
    <property type="entry name" value="ESTRADIOL 17-BETA-DEHYDROGENASE 8-RELATED"/>
    <property type="match status" value="1"/>
</dbReference>
<protein>
    <submittedName>
        <fullName evidence="5">Unannotated protein</fullName>
    </submittedName>
</protein>
<evidence type="ECO:0000256" key="2">
    <source>
        <dbReference type="ARBA" id="ARBA00023002"/>
    </source>
</evidence>
<dbReference type="Pfam" id="PF13561">
    <property type="entry name" value="adh_short_C2"/>
    <property type="match status" value="1"/>
</dbReference>
<dbReference type="SMART" id="SM00822">
    <property type="entry name" value="PKS_KR"/>
    <property type="match status" value="1"/>
</dbReference>
<dbReference type="FunFam" id="3.40.50.720:FF:000084">
    <property type="entry name" value="Short-chain dehydrogenase reductase"/>
    <property type="match status" value="1"/>
</dbReference>
<gene>
    <name evidence="5" type="ORF">UFOPK2754_01904</name>
    <name evidence="6" type="ORF">UFOPK3139_03391</name>
    <name evidence="7" type="ORF">UFOPK3543_02064</name>
    <name evidence="8" type="ORF">UFOPK3967_02288</name>
</gene>
<feature type="domain" description="Ketoreductase" evidence="4">
    <location>
        <begin position="8"/>
        <end position="199"/>
    </location>
</feature>
<dbReference type="PANTHER" id="PTHR24321">
    <property type="entry name" value="DEHYDROGENASES, SHORT CHAIN"/>
    <property type="match status" value="1"/>
</dbReference>
<dbReference type="PROSITE" id="PS00061">
    <property type="entry name" value="ADH_SHORT"/>
    <property type="match status" value="1"/>
</dbReference>
<dbReference type="CDD" id="cd05233">
    <property type="entry name" value="SDR_c"/>
    <property type="match status" value="1"/>
</dbReference>
<evidence type="ECO:0000313" key="7">
    <source>
        <dbReference type="EMBL" id="CAB4920634.1"/>
    </source>
</evidence>
<dbReference type="SUPFAM" id="SSF51735">
    <property type="entry name" value="NAD(P)-binding Rossmann-fold domains"/>
    <property type="match status" value="1"/>
</dbReference>
<name>A0A6J6U0P7_9ZZZZ</name>
<comment type="similarity">
    <text evidence="1">Belongs to the short-chain dehydrogenases/reductases (SDR) family.</text>
</comment>
<accession>A0A6J6U0P7</accession>
<reference evidence="5" key="1">
    <citation type="submission" date="2020-05" db="EMBL/GenBank/DDBJ databases">
        <authorList>
            <person name="Chiriac C."/>
            <person name="Salcher M."/>
            <person name="Ghai R."/>
            <person name="Kavagutti S V."/>
        </authorList>
    </citation>
    <scope>NUCLEOTIDE SEQUENCE</scope>
</reference>